<dbReference type="Proteomes" id="UP001046870">
    <property type="component" value="Chromosome 19"/>
</dbReference>
<evidence type="ECO:0000313" key="2">
    <source>
        <dbReference type="EMBL" id="KAG7459466.1"/>
    </source>
</evidence>
<evidence type="ECO:0000313" key="3">
    <source>
        <dbReference type="Proteomes" id="UP001046870"/>
    </source>
</evidence>
<evidence type="ECO:0000256" key="1">
    <source>
        <dbReference type="SAM" id="MobiDB-lite"/>
    </source>
</evidence>
<keyword evidence="3" id="KW-1185">Reference proteome</keyword>
<comment type="caution">
    <text evidence="2">The sequence shown here is derived from an EMBL/GenBank/DDBJ whole genome shotgun (WGS) entry which is preliminary data.</text>
</comment>
<reference evidence="2" key="1">
    <citation type="submission" date="2021-01" db="EMBL/GenBank/DDBJ databases">
        <authorList>
            <person name="Zahm M."/>
            <person name="Roques C."/>
            <person name="Cabau C."/>
            <person name="Klopp C."/>
            <person name="Donnadieu C."/>
            <person name="Jouanno E."/>
            <person name="Lampietro C."/>
            <person name="Louis A."/>
            <person name="Herpin A."/>
            <person name="Echchiki A."/>
            <person name="Berthelot C."/>
            <person name="Parey E."/>
            <person name="Roest-Crollius H."/>
            <person name="Braasch I."/>
            <person name="Postlethwait J."/>
            <person name="Bobe J."/>
            <person name="Montfort J."/>
            <person name="Bouchez O."/>
            <person name="Begum T."/>
            <person name="Mejri S."/>
            <person name="Adams A."/>
            <person name="Chen W.-J."/>
            <person name="Guiguen Y."/>
        </authorList>
    </citation>
    <scope>NUCLEOTIDE SEQUENCE</scope>
    <source>
        <strain evidence="2">YG-15Mar2019-1</strain>
        <tissue evidence="2">Brain</tissue>
    </source>
</reference>
<dbReference type="EMBL" id="JAFDVH010000019">
    <property type="protein sequence ID" value="KAG7459466.1"/>
    <property type="molecule type" value="Genomic_DNA"/>
</dbReference>
<accession>A0A9D3PII0</accession>
<proteinExistence type="predicted"/>
<gene>
    <name evidence="2" type="ORF">MATL_G00210930</name>
</gene>
<sequence>MAPALMQFFKVENSSPILLESRSVQKWMPDPIRASLSQLQPADSNGGPPTATSGIRNAERAQAVSWPQALPPDPPSEVQPSFRLHKPKHPLKSHQPLTIPPQVGTPGGALPASKGLLLNCAIPTAKAWLLYGIWSATPITRQVITNLSSHLVSPARLVTL</sequence>
<dbReference type="AlphaFoldDB" id="A0A9D3PII0"/>
<name>A0A9D3PII0_MEGAT</name>
<feature type="compositionally biased region" description="Basic residues" evidence="1">
    <location>
        <begin position="83"/>
        <end position="92"/>
    </location>
</feature>
<organism evidence="2 3">
    <name type="scientific">Megalops atlanticus</name>
    <name type="common">Tarpon</name>
    <name type="synonym">Clupea gigantea</name>
    <dbReference type="NCBI Taxonomy" id="7932"/>
    <lineage>
        <taxon>Eukaryota</taxon>
        <taxon>Metazoa</taxon>
        <taxon>Chordata</taxon>
        <taxon>Craniata</taxon>
        <taxon>Vertebrata</taxon>
        <taxon>Euteleostomi</taxon>
        <taxon>Actinopterygii</taxon>
        <taxon>Neopterygii</taxon>
        <taxon>Teleostei</taxon>
        <taxon>Elopiformes</taxon>
        <taxon>Megalopidae</taxon>
        <taxon>Megalops</taxon>
    </lineage>
</organism>
<protein>
    <submittedName>
        <fullName evidence="2">Uncharacterized protein</fullName>
    </submittedName>
</protein>
<feature type="region of interest" description="Disordered" evidence="1">
    <location>
        <begin position="33"/>
        <end position="100"/>
    </location>
</feature>